<evidence type="ECO:0000313" key="3">
    <source>
        <dbReference type="Proteomes" id="UP000291084"/>
    </source>
</evidence>
<keyword evidence="3" id="KW-1185">Reference proteome</keyword>
<keyword evidence="1" id="KW-0812">Transmembrane</keyword>
<evidence type="ECO:0000256" key="1">
    <source>
        <dbReference type="SAM" id="Phobius"/>
    </source>
</evidence>
<protein>
    <submittedName>
        <fullName evidence="2">Uncharacterized protein</fullName>
    </submittedName>
</protein>
<keyword evidence="1" id="KW-0472">Membrane</keyword>
<organism evidence="2 3">
    <name type="scientific">Vigna angularis var. angularis</name>
    <dbReference type="NCBI Taxonomy" id="157739"/>
    <lineage>
        <taxon>Eukaryota</taxon>
        <taxon>Viridiplantae</taxon>
        <taxon>Streptophyta</taxon>
        <taxon>Embryophyta</taxon>
        <taxon>Tracheophyta</taxon>
        <taxon>Spermatophyta</taxon>
        <taxon>Magnoliopsida</taxon>
        <taxon>eudicotyledons</taxon>
        <taxon>Gunneridae</taxon>
        <taxon>Pentapetalae</taxon>
        <taxon>rosids</taxon>
        <taxon>fabids</taxon>
        <taxon>Fabales</taxon>
        <taxon>Fabaceae</taxon>
        <taxon>Papilionoideae</taxon>
        <taxon>50 kb inversion clade</taxon>
        <taxon>NPAAA clade</taxon>
        <taxon>indigoferoid/millettioid clade</taxon>
        <taxon>Phaseoleae</taxon>
        <taxon>Vigna</taxon>
    </lineage>
</organism>
<accession>A0A0S3RLG4</accession>
<gene>
    <name evidence="2" type="primary">Vigan.03G117500</name>
    <name evidence="2" type="ORF">VIGAN_03117500</name>
</gene>
<evidence type="ECO:0000313" key="2">
    <source>
        <dbReference type="EMBL" id="BAT81451.1"/>
    </source>
</evidence>
<sequence length="75" mass="8455">MVARGGAWAVFLLLLFHFGFIFGLSSSLLSFQVQTRFRVGKGGRRGRRSLLVEVATTALAIRFRAWRHCGRRNSS</sequence>
<name>A0A0S3RLG4_PHAAN</name>
<keyword evidence="1" id="KW-1133">Transmembrane helix</keyword>
<dbReference type="Proteomes" id="UP000291084">
    <property type="component" value="Chromosome 3"/>
</dbReference>
<feature type="non-terminal residue" evidence="2">
    <location>
        <position position="75"/>
    </location>
</feature>
<feature type="transmembrane region" description="Helical" evidence="1">
    <location>
        <begin position="6"/>
        <end position="29"/>
    </location>
</feature>
<proteinExistence type="predicted"/>
<dbReference type="AlphaFoldDB" id="A0A0S3RLG4"/>
<reference evidence="2 3" key="1">
    <citation type="journal article" date="2015" name="Sci. Rep.">
        <title>The power of single molecule real-time sequencing technology in the de novo assembly of a eukaryotic genome.</title>
        <authorList>
            <person name="Sakai H."/>
            <person name="Naito K."/>
            <person name="Ogiso-Tanaka E."/>
            <person name="Takahashi Y."/>
            <person name="Iseki K."/>
            <person name="Muto C."/>
            <person name="Satou K."/>
            <person name="Teruya K."/>
            <person name="Shiroma A."/>
            <person name="Shimoji M."/>
            <person name="Hirano T."/>
            <person name="Itoh T."/>
            <person name="Kaga A."/>
            <person name="Tomooka N."/>
        </authorList>
    </citation>
    <scope>NUCLEOTIDE SEQUENCE [LARGE SCALE GENOMIC DNA]</scope>
    <source>
        <strain evidence="3">cv. Shumari</strain>
    </source>
</reference>
<dbReference type="EMBL" id="AP015036">
    <property type="protein sequence ID" value="BAT81451.1"/>
    <property type="molecule type" value="Genomic_DNA"/>
</dbReference>